<proteinExistence type="predicted"/>
<dbReference type="Proteomes" id="UP001319861">
    <property type="component" value="Chromosome"/>
</dbReference>
<protein>
    <recommendedName>
        <fullName evidence="3">Transposase</fullName>
    </recommendedName>
</protein>
<name>A0ABM7PV77_SINCY</name>
<gene>
    <name evidence="1" type="ORF">SCMU_18290</name>
</gene>
<dbReference type="EMBL" id="AP024525">
    <property type="protein sequence ID" value="BCT75987.1"/>
    <property type="molecule type" value="Genomic_DNA"/>
</dbReference>
<evidence type="ECO:0000313" key="2">
    <source>
        <dbReference type="Proteomes" id="UP001319861"/>
    </source>
</evidence>
<keyword evidence="2" id="KW-1185">Reference proteome</keyword>
<reference evidence="1 2" key="1">
    <citation type="journal article" date="2021" name="J. Biosci. Bioeng.">
        <title>Identification and characterization of a chc gene cluster responsible for the aromatization pathway of cyclohexanecarboxylate degradation in Sinomonas cyclohexanicum ATCC 51369.</title>
        <authorList>
            <person name="Yamamoto T."/>
            <person name="Hasegawa Y."/>
            <person name="Lau P.C.K."/>
            <person name="Iwaki H."/>
        </authorList>
    </citation>
    <scope>NUCLEOTIDE SEQUENCE [LARGE SCALE GENOMIC DNA]</scope>
    <source>
        <strain evidence="1 2">ATCC 51369</strain>
    </source>
</reference>
<organism evidence="1 2">
    <name type="scientific">Sinomonas cyclohexanicum</name>
    <name type="common">Corynebacterium cyclohexanicum</name>
    <dbReference type="NCBI Taxonomy" id="322009"/>
    <lineage>
        <taxon>Bacteria</taxon>
        <taxon>Bacillati</taxon>
        <taxon>Actinomycetota</taxon>
        <taxon>Actinomycetes</taxon>
        <taxon>Micrococcales</taxon>
        <taxon>Micrococcaceae</taxon>
        <taxon>Sinomonas</taxon>
    </lineage>
</organism>
<sequence>MSRFRERTTTAVKATEMLGKLGTRRGLHRMTRVSHPDGARQYLDGLWRKTFSPEVHEKLRNLEPIGTVRPYAR</sequence>
<accession>A0ABM7PV77</accession>
<evidence type="ECO:0008006" key="3">
    <source>
        <dbReference type="Google" id="ProtNLM"/>
    </source>
</evidence>
<evidence type="ECO:0000313" key="1">
    <source>
        <dbReference type="EMBL" id="BCT75987.1"/>
    </source>
</evidence>
<dbReference type="RefSeq" id="WP_229232649.1">
    <property type="nucleotide sequence ID" value="NZ_AP024525.1"/>
</dbReference>